<keyword evidence="1" id="KW-0732">Signal</keyword>
<evidence type="ECO:0008006" key="4">
    <source>
        <dbReference type="Google" id="ProtNLM"/>
    </source>
</evidence>
<evidence type="ECO:0000313" key="3">
    <source>
        <dbReference type="Proteomes" id="UP000199706"/>
    </source>
</evidence>
<feature type="chain" id="PRO_5011672691" description="Cellulose biosynthesis protein BcsS" evidence="1">
    <location>
        <begin position="39"/>
        <end position="251"/>
    </location>
</feature>
<gene>
    <name evidence="2" type="ORF">SAMN05216466_12248</name>
</gene>
<sequence length="251" mass="26604">MPRRACTLHRSGAARLPCGRTLAALLCAALVLPAAARAEGWSVDATAATDKVLRGLSLTEGTPSIGVDAAYYWNSGFYADASLARAKPVPADSATGLFVGGLGYLQGGAGDWRTQYGWTHYGYTDAALSSFDFDDFRVTEAYRGTIFVSAGGSPHARMVDAQGHSASGPVFSADSVVRIPLSFGWSADGSLGYFGLQRPYHTGFAYGSLGVTWQIGQFQFDTSLIGTSPGAKRRFGSTADNRLVADCVWRF</sequence>
<evidence type="ECO:0000313" key="2">
    <source>
        <dbReference type="EMBL" id="SDI40362.1"/>
    </source>
</evidence>
<evidence type="ECO:0000256" key="1">
    <source>
        <dbReference type="SAM" id="SignalP"/>
    </source>
</evidence>
<protein>
    <recommendedName>
        <fullName evidence="4">Cellulose biosynthesis protein BcsS</fullName>
    </recommendedName>
</protein>
<feature type="signal peptide" evidence="1">
    <location>
        <begin position="1"/>
        <end position="38"/>
    </location>
</feature>
<reference evidence="2 3" key="1">
    <citation type="submission" date="2016-10" db="EMBL/GenBank/DDBJ databases">
        <authorList>
            <person name="de Groot N.N."/>
        </authorList>
    </citation>
    <scope>NUCLEOTIDE SEQUENCE [LARGE SCALE GENOMIC DNA]</scope>
    <source>
        <strain evidence="2 3">LMG 2247</strain>
    </source>
</reference>
<name>A0A1G8KAB2_9BURK</name>
<organism evidence="2 3">
    <name type="scientific">Paraburkholderia phenazinium</name>
    <dbReference type="NCBI Taxonomy" id="60549"/>
    <lineage>
        <taxon>Bacteria</taxon>
        <taxon>Pseudomonadati</taxon>
        <taxon>Pseudomonadota</taxon>
        <taxon>Betaproteobacteria</taxon>
        <taxon>Burkholderiales</taxon>
        <taxon>Burkholderiaceae</taxon>
        <taxon>Paraburkholderia</taxon>
    </lineage>
</organism>
<proteinExistence type="predicted"/>
<dbReference type="AlphaFoldDB" id="A0A1G8KAB2"/>
<dbReference type="EMBL" id="FNCJ01000022">
    <property type="protein sequence ID" value="SDI40362.1"/>
    <property type="molecule type" value="Genomic_DNA"/>
</dbReference>
<accession>A0A1G8KAB2</accession>
<dbReference type="Proteomes" id="UP000199706">
    <property type="component" value="Unassembled WGS sequence"/>
</dbReference>